<dbReference type="SUPFAM" id="SSF57716">
    <property type="entry name" value="Glucocorticoid receptor-like (DNA-binding domain)"/>
    <property type="match status" value="1"/>
</dbReference>
<evidence type="ECO:0000313" key="5">
    <source>
        <dbReference type="Proteomes" id="UP000294325"/>
    </source>
</evidence>
<dbReference type="GO" id="GO:0006355">
    <property type="term" value="P:regulation of DNA-templated transcription"/>
    <property type="evidence" value="ECO:0007669"/>
    <property type="project" value="InterPro"/>
</dbReference>
<keyword evidence="5" id="KW-1185">Reference proteome</keyword>
<dbReference type="OrthoDB" id="9809663at2"/>
<feature type="binding site" evidence="3">
    <location>
        <position position="14"/>
    </location>
    <ligand>
        <name>Zn(2+)</name>
        <dbReference type="ChEBI" id="CHEBI:29105"/>
    </ligand>
</feature>
<sequence>MSEDRKRYIHCPTCGRETLWSQENPWRPFCSERCRLIDLSAWATETHRIPGEEVKPSPSSEE</sequence>
<dbReference type="Gene3D" id="3.30.50.10">
    <property type="entry name" value="Erythroid Transcription Factor GATA-1, subunit A"/>
    <property type="match status" value="1"/>
</dbReference>
<dbReference type="GO" id="GO:0008270">
    <property type="term" value="F:zinc ion binding"/>
    <property type="evidence" value="ECO:0007669"/>
    <property type="project" value="UniProtKB-UniRule"/>
</dbReference>
<feature type="binding site" evidence="3">
    <location>
        <position position="34"/>
    </location>
    <ligand>
        <name>Zn(2+)</name>
        <dbReference type="ChEBI" id="CHEBI:29105"/>
    </ligand>
</feature>
<accession>A0A4P7BZP0</accession>
<evidence type="ECO:0000313" key="4">
    <source>
        <dbReference type="EMBL" id="QBQ53906.1"/>
    </source>
</evidence>
<evidence type="ECO:0000256" key="2">
    <source>
        <dbReference type="ARBA" id="ARBA00022833"/>
    </source>
</evidence>
<dbReference type="Proteomes" id="UP000294325">
    <property type="component" value="Chromosome"/>
</dbReference>
<dbReference type="InterPro" id="IPR005584">
    <property type="entry name" value="DNA_gyrase_inhibitor_YacG"/>
</dbReference>
<comment type="function">
    <text evidence="3">Inhibits all the catalytic activities of DNA gyrase by preventing its interaction with DNA. Acts by binding directly to the C-terminal domain of GyrB, which probably disrupts DNA binding by the gyrase.</text>
</comment>
<proteinExistence type="inferred from homology"/>
<dbReference type="Pfam" id="PF03884">
    <property type="entry name" value="YacG"/>
    <property type="match status" value="1"/>
</dbReference>
<dbReference type="GO" id="GO:0008657">
    <property type="term" value="F:DNA topoisomerase type II (double strand cut, ATP-hydrolyzing) inhibitor activity"/>
    <property type="evidence" value="ECO:0007669"/>
    <property type="project" value="UniProtKB-UniRule"/>
</dbReference>
<dbReference type="KEGG" id="nwr:E3U44_04795"/>
<evidence type="ECO:0000256" key="1">
    <source>
        <dbReference type="ARBA" id="ARBA00022723"/>
    </source>
</evidence>
<dbReference type="RefSeq" id="WP_134356915.1">
    <property type="nucleotide sequence ID" value="NZ_CP038033.1"/>
</dbReference>
<feature type="binding site" evidence="3">
    <location>
        <position position="30"/>
    </location>
    <ligand>
        <name>Zn(2+)</name>
        <dbReference type="ChEBI" id="CHEBI:29105"/>
    </ligand>
</feature>
<comment type="similarity">
    <text evidence="3">Belongs to the DNA gyrase inhibitor YacG family.</text>
</comment>
<feature type="binding site" evidence="3">
    <location>
        <position position="11"/>
    </location>
    <ligand>
        <name>Zn(2+)</name>
        <dbReference type="ChEBI" id="CHEBI:29105"/>
    </ligand>
</feature>
<reference evidence="4 5" key="1">
    <citation type="submission" date="2019-03" db="EMBL/GenBank/DDBJ databases">
        <title>The genome sequence of Nitrosococcus wardiae strain D1FHST reveals the archetypal metabolic capacity of ammonia-oxidizing Gammaproteobacteria.</title>
        <authorList>
            <person name="Wang L."/>
            <person name="Lim C.K."/>
            <person name="Hanson T.E."/>
            <person name="Dang H."/>
            <person name="Klotz M.G."/>
        </authorList>
    </citation>
    <scope>NUCLEOTIDE SEQUENCE [LARGE SCALE GENOMIC DNA]</scope>
    <source>
        <strain evidence="4 5">D1FHS</strain>
    </source>
</reference>
<dbReference type="PANTHER" id="PTHR36150">
    <property type="entry name" value="DNA GYRASE INHIBITOR YACG"/>
    <property type="match status" value="1"/>
</dbReference>
<keyword evidence="1 3" id="KW-0479">Metal-binding</keyword>
<comment type="subunit">
    <text evidence="3">Interacts with GyrB.</text>
</comment>
<dbReference type="PANTHER" id="PTHR36150:SF1">
    <property type="entry name" value="DNA GYRASE INHIBITOR YACG"/>
    <property type="match status" value="1"/>
</dbReference>
<organism evidence="4 5">
    <name type="scientific">Nitrosococcus wardiae</name>
    <dbReference type="NCBI Taxonomy" id="1814290"/>
    <lineage>
        <taxon>Bacteria</taxon>
        <taxon>Pseudomonadati</taxon>
        <taxon>Pseudomonadota</taxon>
        <taxon>Gammaproteobacteria</taxon>
        <taxon>Chromatiales</taxon>
        <taxon>Chromatiaceae</taxon>
        <taxon>Nitrosococcus</taxon>
    </lineage>
</organism>
<name>A0A4P7BZP0_9GAMM</name>
<protein>
    <recommendedName>
        <fullName evidence="3">DNA gyrase inhibitor YacG</fullName>
    </recommendedName>
</protein>
<comment type="cofactor">
    <cofactor evidence="3">
        <name>Zn(2+)</name>
        <dbReference type="ChEBI" id="CHEBI:29105"/>
    </cofactor>
    <text evidence="3">Binds 1 zinc ion.</text>
</comment>
<dbReference type="HAMAP" id="MF_00649">
    <property type="entry name" value="DNA_gyrase_inhibitor_YacG"/>
    <property type="match status" value="1"/>
</dbReference>
<dbReference type="InterPro" id="IPR013088">
    <property type="entry name" value="Znf_NHR/GATA"/>
</dbReference>
<evidence type="ECO:0000256" key="3">
    <source>
        <dbReference type="HAMAP-Rule" id="MF_00649"/>
    </source>
</evidence>
<dbReference type="AlphaFoldDB" id="A0A4P7BZP0"/>
<dbReference type="EMBL" id="CP038033">
    <property type="protein sequence ID" value="QBQ53906.1"/>
    <property type="molecule type" value="Genomic_DNA"/>
</dbReference>
<keyword evidence="2 3" id="KW-0862">Zinc</keyword>
<gene>
    <name evidence="3 4" type="primary">yacG</name>
    <name evidence="4" type="ORF">E3U44_04795</name>
</gene>